<dbReference type="GO" id="GO:0000139">
    <property type="term" value="C:Golgi membrane"/>
    <property type="evidence" value="ECO:0007669"/>
    <property type="project" value="UniProtKB-SubCell"/>
</dbReference>
<keyword evidence="9" id="KW-1185">Reference proteome</keyword>
<dbReference type="InterPro" id="IPR004263">
    <property type="entry name" value="Exostosin"/>
</dbReference>
<dbReference type="PANTHER" id="PTHR11062:SF229">
    <property type="entry name" value="GLUCURONOXYLAN GLUCURONOSYLTRANSFERASE IRX7-RELATED"/>
    <property type="match status" value="1"/>
</dbReference>
<gene>
    <name evidence="8" type="ORF">FPE_LOCUS33346</name>
</gene>
<evidence type="ECO:0000313" key="9">
    <source>
        <dbReference type="Proteomes" id="UP000834106"/>
    </source>
</evidence>
<evidence type="ECO:0000256" key="2">
    <source>
        <dbReference type="ARBA" id="ARBA00010271"/>
    </source>
</evidence>
<comment type="subcellular location">
    <subcellularLocation>
        <location evidence="1">Golgi apparatus membrane</location>
        <topology evidence="1">Single-pass type II membrane protein</topology>
    </subcellularLocation>
</comment>
<evidence type="ECO:0000259" key="7">
    <source>
        <dbReference type="Pfam" id="PF03016"/>
    </source>
</evidence>
<comment type="similarity">
    <text evidence="2">Belongs to the glycosyltransferase 47 family.</text>
</comment>
<dbReference type="Proteomes" id="UP000834106">
    <property type="component" value="Chromosome 22"/>
</dbReference>
<keyword evidence="6" id="KW-0812">Transmembrane</keyword>
<dbReference type="InterPro" id="IPR040911">
    <property type="entry name" value="Exostosin_GT47"/>
</dbReference>
<evidence type="ECO:0000256" key="6">
    <source>
        <dbReference type="SAM" id="Phobius"/>
    </source>
</evidence>
<keyword evidence="6" id="KW-1133">Transmembrane helix</keyword>
<dbReference type="PANTHER" id="PTHR11062">
    <property type="entry name" value="EXOSTOSIN HEPARAN SULFATE GLYCOSYLTRANSFERASE -RELATED"/>
    <property type="match status" value="1"/>
</dbReference>
<evidence type="ECO:0000256" key="1">
    <source>
        <dbReference type="ARBA" id="ARBA00004323"/>
    </source>
</evidence>
<organism evidence="8 9">
    <name type="scientific">Fraxinus pennsylvanica</name>
    <dbReference type="NCBI Taxonomy" id="56036"/>
    <lineage>
        <taxon>Eukaryota</taxon>
        <taxon>Viridiplantae</taxon>
        <taxon>Streptophyta</taxon>
        <taxon>Embryophyta</taxon>
        <taxon>Tracheophyta</taxon>
        <taxon>Spermatophyta</taxon>
        <taxon>Magnoliopsida</taxon>
        <taxon>eudicotyledons</taxon>
        <taxon>Gunneridae</taxon>
        <taxon>Pentapetalae</taxon>
        <taxon>asterids</taxon>
        <taxon>lamiids</taxon>
        <taxon>Lamiales</taxon>
        <taxon>Oleaceae</taxon>
        <taxon>Oleeae</taxon>
        <taxon>Fraxinus</taxon>
    </lineage>
</organism>
<evidence type="ECO:0000256" key="5">
    <source>
        <dbReference type="ARBA" id="ARBA00023034"/>
    </source>
</evidence>
<evidence type="ECO:0000256" key="3">
    <source>
        <dbReference type="ARBA" id="ARBA00022676"/>
    </source>
</evidence>
<protein>
    <recommendedName>
        <fullName evidence="7">Exostosin GT47 domain-containing protein</fullName>
    </recommendedName>
</protein>
<dbReference type="GO" id="GO:0010417">
    <property type="term" value="P:glucuronoxylan biosynthetic process"/>
    <property type="evidence" value="ECO:0007669"/>
    <property type="project" value="TreeGrafter"/>
</dbReference>
<evidence type="ECO:0000256" key="4">
    <source>
        <dbReference type="ARBA" id="ARBA00022968"/>
    </source>
</evidence>
<feature type="domain" description="Exostosin GT47" evidence="7">
    <location>
        <begin position="103"/>
        <end position="401"/>
    </location>
</feature>
<evidence type="ECO:0000313" key="8">
    <source>
        <dbReference type="EMBL" id="CAI9785916.1"/>
    </source>
</evidence>
<dbReference type="Pfam" id="PF03016">
    <property type="entry name" value="Exostosin_GT47"/>
    <property type="match status" value="1"/>
</dbReference>
<keyword evidence="3" id="KW-0328">Glycosyltransferase</keyword>
<feature type="transmembrane region" description="Helical" evidence="6">
    <location>
        <begin position="39"/>
        <end position="59"/>
    </location>
</feature>
<reference evidence="8" key="1">
    <citation type="submission" date="2023-05" db="EMBL/GenBank/DDBJ databases">
        <authorList>
            <person name="Huff M."/>
        </authorList>
    </citation>
    <scope>NUCLEOTIDE SEQUENCE</scope>
</reference>
<keyword evidence="5" id="KW-0333">Golgi apparatus</keyword>
<sequence>MNIFYSKTPYRSRGFYVRMRLLHNTRYSRNPEKSFWYRFFKWILWFSLVFYFFSSFLITHTKRTTFISKATVSPSKVSRALIEESPVKSSTLQEPKSPQGLLKGMKVYIYDMPSKYNSDWLSNDRCSNHLFASEVAIHRALMNSDVRTLDPWDADFFFVPVYVSCNFSKVNGFPDIGHARPLLFSAVQRISTQLPFWNRSRGSDHIFVASHDFGSCFHTMEDVAMADRVPEFLRNSIILQTFGVKYKHPCQDVENVVIPPYVSPENVRSTLEKSPLMGRREIFAFFRGKMEVHPKNISGRFYSKRVRTEIWQKYGNNRRFYLRRHRLAGYQSEIANSIFCLAPLGWAPWSPRLVESVVLGCVPVIIADGIRLPFPSAVPWAEISVTVAEKDVKKLGKILEHVAATNLTAIQKNLWDAKIRRALLFNNPMEEGDATFQVLVALSEKLDRTMPHRIVQLSWPEIDQMLASVAIAGGHNLMLCM</sequence>
<dbReference type="GO" id="GO:0016757">
    <property type="term" value="F:glycosyltransferase activity"/>
    <property type="evidence" value="ECO:0007669"/>
    <property type="project" value="UniProtKB-KW"/>
</dbReference>
<keyword evidence="3" id="KW-0808">Transferase</keyword>
<dbReference type="EMBL" id="OU503057">
    <property type="protein sequence ID" value="CAI9785916.1"/>
    <property type="molecule type" value="Genomic_DNA"/>
</dbReference>
<dbReference type="AlphaFoldDB" id="A0AAD2AGV9"/>
<keyword evidence="6" id="KW-0472">Membrane</keyword>
<keyword evidence="4" id="KW-0735">Signal-anchor</keyword>
<name>A0AAD2AGV9_9LAMI</name>
<accession>A0AAD2AGV9</accession>
<proteinExistence type="inferred from homology"/>